<dbReference type="KEGG" id="nli:G3M70_00645"/>
<name>A0A7T0BZA1_9BACT</name>
<proteinExistence type="predicted"/>
<dbReference type="Pfam" id="PF09851">
    <property type="entry name" value="SHOCT"/>
    <property type="match status" value="1"/>
</dbReference>
<sequence length="73" mass="8643">MPKFTRKQKLRSRKPASTKRTPSKKQTEILNVPTHQSGQIKEKLKSLKELYDNGLIDEQDYQKKKNEILNQNF</sequence>
<organism evidence="3 4">
    <name type="scientific">Candidatus Nitronauta litoralis</name>
    <dbReference type="NCBI Taxonomy" id="2705533"/>
    <lineage>
        <taxon>Bacteria</taxon>
        <taxon>Pseudomonadati</taxon>
        <taxon>Nitrospinota/Tectimicrobiota group</taxon>
        <taxon>Nitrospinota</taxon>
        <taxon>Nitrospinia</taxon>
        <taxon>Nitrospinales</taxon>
        <taxon>Nitrospinaceae</taxon>
        <taxon>Candidatus Nitronauta</taxon>
    </lineage>
</organism>
<gene>
    <name evidence="3" type="ORF">G3M70_00645</name>
</gene>
<evidence type="ECO:0000256" key="1">
    <source>
        <dbReference type="SAM" id="MobiDB-lite"/>
    </source>
</evidence>
<feature type="compositionally biased region" description="Basic residues" evidence="1">
    <location>
        <begin position="1"/>
        <end position="23"/>
    </location>
</feature>
<evidence type="ECO:0000259" key="2">
    <source>
        <dbReference type="Pfam" id="PF09851"/>
    </source>
</evidence>
<evidence type="ECO:0000313" key="3">
    <source>
        <dbReference type="EMBL" id="QPJ63658.1"/>
    </source>
</evidence>
<feature type="region of interest" description="Disordered" evidence="1">
    <location>
        <begin position="1"/>
        <end position="37"/>
    </location>
</feature>
<dbReference type="Proteomes" id="UP000594688">
    <property type="component" value="Chromosome"/>
</dbReference>
<feature type="domain" description="SHOCT" evidence="2">
    <location>
        <begin position="42"/>
        <end position="69"/>
    </location>
</feature>
<reference evidence="3 4" key="1">
    <citation type="submission" date="2020-02" db="EMBL/GenBank/DDBJ databases">
        <title>Genomic and physiological characterization of two novel Nitrospinaceae genera.</title>
        <authorList>
            <person name="Mueller A.J."/>
            <person name="Jung M.-Y."/>
            <person name="Strachan C.R."/>
            <person name="Herbold C.W."/>
            <person name="Kirkegaard R.H."/>
            <person name="Daims H."/>
        </authorList>
    </citation>
    <scope>NUCLEOTIDE SEQUENCE [LARGE SCALE GENOMIC DNA]</scope>
    <source>
        <strain evidence="3">EB</strain>
    </source>
</reference>
<dbReference type="EMBL" id="CP048685">
    <property type="protein sequence ID" value="QPJ63658.1"/>
    <property type="molecule type" value="Genomic_DNA"/>
</dbReference>
<protein>
    <submittedName>
        <fullName evidence="3">SHOCT domain-containing protein</fullName>
    </submittedName>
</protein>
<dbReference type="InterPro" id="IPR018649">
    <property type="entry name" value="SHOCT"/>
</dbReference>
<evidence type="ECO:0000313" key="4">
    <source>
        <dbReference type="Proteomes" id="UP000594688"/>
    </source>
</evidence>
<dbReference type="AlphaFoldDB" id="A0A7T0BZA1"/>
<accession>A0A7T0BZA1</accession>